<dbReference type="Gene3D" id="3.40.50.300">
    <property type="entry name" value="P-loop containing nucleotide triphosphate hydrolases"/>
    <property type="match status" value="1"/>
</dbReference>
<evidence type="ECO:0000256" key="4">
    <source>
        <dbReference type="ARBA" id="ARBA00022840"/>
    </source>
</evidence>
<dbReference type="Gene3D" id="3.10.410.10">
    <property type="entry name" value="Formyltetrahydrofolate synthetase, domain 3"/>
    <property type="match status" value="1"/>
</dbReference>
<reference evidence="6" key="1">
    <citation type="journal article" date="2021" name="PeerJ">
        <title>Extensive microbial diversity within the chicken gut microbiome revealed by metagenomics and culture.</title>
        <authorList>
            <person name="Gilroy R."/>
            <person name="Ravi A."/>
            <person name="Getino M."/>
            <person name="Pursley I."/>
            <person name="Horton D.L."/>
            <person name="Alikhan N.F."/>
            <person name="Baker D."/>
            <person name="Gharbi K."/>
            <person name="Hall N."/>
            <person name="Watson M."/>
            <person name="Adriaenssens E.M."/>
            <person name="Foster-Nyarko E."/>
            <person name="Jarju S."/>
            <person name="Secka A."/>
            <person name="Antonio M."/>
            <person name="Oren A."/>
            <person name="Chaudhuri R.R."/>
            <person name="La Ragione R."/>
            <person name="Hildebrand F."/>
            <person name="Pallen M.J."/>
        </authorList>
    </citation>
    <scope>NUCLEOTIDE SEQUENCE</scope>
    <source>
        <strain evidence="6">A5-1222</strain>
    </source>
</reference>
<comment type="pathway">
    <text evidence="5">One-carbon metabolism; tetrahydrofolate interconversion.</text>
</comment>
<gene>
    <name evidence="5" type="primary">fhs</name>
    <name evidence="6" type="ORF">H9897_00410</name>
</gene>
<comment type="similarity">
    <text evidence="5">Belongs to the formate--tetrahydrofolate ligase family.</text>
</comment>
<evidence type="ECO:0000256" key="3">
    <source>
        <dbReference type="ARBA" id="ARBA00022741"/>
    </source>
</evidence>
<dbReference type="AlphaFoldDB" id="A0A9E2NVR8"/>
<organism evidence="6 7">
    <name type="scientific">Candidatus Ureaplasma intestinipullorum</name>
    <dbReference type="NCBI Taxonomy" id="2838770"/>
    <lineage>
        <taxon>Bacteria</taxon>
        <taxon>Bacillati</taxon>
        <taxon>Mycoplasmatota</taxon>
        <taxon>Mycoplasmoidales</taxon>
        <taxon>Mycoplasmoidaceae</taxon>
        <taxon>Ureaplasma</taxon>
    </lineage>
</organism>
<dbReference type="GO" id="GO:0035999">
    <property type="term" value="P:tetrahydrofolate interconversion"/>
    <property type="evidence" value="ECO:0007669"/>
    <property type="project" value="UniProtKB-UniRule"/>
</dbReference>
<evidence type="ECO:0000313" key="7">
    <source>
        <dbReference type="Proteomes" id="UP000824247"/>
    </source>
</evidence>
<comment type="caution">
    <text evidence="6">The sequence shown here is derived from an EMBL/GenBank/DDBJ whole genome shotgun (WGS) entry which is preliminary data.</text>
</comment>
<dbReference type="Proteomes" id="UP000824247">
    <property type="component" value="Unassembled WGS sequence"/>
</dbReference>
<dbReference type="EC" id="6.3.4.3" evidence="5"/>
<dbReference type="Pfam" id="PF01268">
    <property type="entry name" value="FTHFS"/>
    <property type="match status" value="1"/>
</dbReference>
<keyword evidence="4 5" id="KW-0067">ATP-binding</keyword>
<name>A0A9E2NVR8_9BACT</name>
<dbReference type="HAMAP" id="MF_01543">
    <property type="entry name" value="FTHFS"/>
    <property type="match status" value="1"/>
</dbReference>
<evidence type="ECO:0000256" key="5">
    <source>
        <dbReference type="HAMAP-Rule" id="MF_01543"/>
    </source>
</evidence>
<keyword evidence="1 5" id="KW-0554">One-carbon metabolism</keyword>
<evidence type="ECO:0000313" key="6">
    <source>
        <dbReference type="EMBL" id="MBU3830613.1"/>
    </source>
</evidence>
<evidence type="ECO:0000256" key="1">
    <source>
        <dbReference type="ARBA" id="ARBA00022563"/>
    </source>
</evidence>
<comment type="catalytic activity">
    <reaction evidence="5">
        <text>(6S)-5,6,7,8-tetrahydrofolate + formate + ATP = (6R)-10-formyltetrahydrofolate + ADP + phosphate</text>
        <dbReference type="Rhea" id="RHEA:20221"/>
        <dbReference type="ChEBI" id="CHEBI:15740"/>
        <dbReference type="ChEBI" id="CHEBI:30616"/>
        <dbReference type="ChEBI" id="CHEBI:43474"/>
        <dbReference type="ChEBI" id="CHEBI:57453"/>
        <dbReference type="ChEBI" id="CHEBI:195366"/>
        <dbReference type="ChEBI" id="CHEBI:456216"/>
        <dbReference type="EC" id="6.3.4.3"/>
    </reaction>
</comment>
<protein>
    <recommendedName>
        <fullName evidence="5">Formate--tetrahydrofolate ligase</fullName>
        <ecNumber evidence="5">6.3.4.3</ecNumber>
    </recommendedName>
    <alternativeName>
        <fullName evidence="5">Formyltetrahydrofolate synthetase</fullName>
        <shortName evidence="5">FHS</shortName>
        <shortName evidence="5">FTHFS</shortName>
    </alternativeName>
</protein>
<evidence type="ECO:0000256" key="2">
    <source>
        <dbReference type="ARBA" id="ARBA00022598"/>
    </source>
</evidence>
<keyword evidence="2 5" id="KW-0436">Ligase</keyword>
<proteinExistence type="inferred from homology"/>
<dbReference type="EMBL" id="JAHLFM010000008">
    <property type="protein sequence ID" value="MBU3830613.1"/>
    <property type="molecule type" value="Genomic_DNA"/>
</dbReference>
<feature type="binding site" evidence="5">
    <location>
        <begin position="51"/>
        <end position="58"/>
    </location>
    <ligand>
        <name>ATP</name>
        <dbReference type="ChEBI" id="CHEBI:30616"/>
    </ligand>
</feature>
<dbReference type="GO" id="GO:0004329">
    <property type="term" value="F:formate-tetrahydrofolate ligase activity"/>
    <property type="evidence" value="ECO:0007669"/>
    <property type="project" value="UniProtKB-UniRule"/>
</dbReference>
<keyword evidence="3 5" id="KW-0547">Nucleotide-binding</keyword>
<dbReference type="InterPro" id="IPR027417">
    <property type="entry name" value="P-loop_NTPase"/>
</dbReference>
<accession>A0A9E2NVR8</accession>
<dbReference type="GO" id="GO:0005524">
    <property type="term" value="F:ATP binding"/>
    <property type="evidence" value="ECO:0007669"/>
    <property type="project" value="UniProtKB-UniRule"/>
</dbReference>
<dbReference type="InterPro" id="IPR000559">
    <property type="entry name" value="Formate_THF_ligase"/>
</dbReference>
<sequence length="520" mass="57697">MKKDIIKDVVIPHNLKIEDYDYYTSEIIKIKKIIPNKNDAKVVIVTAMNPTPIGEGKTTTSIGLVDGLNKIGINAIGCLREPSMGPVFGLKGTGSGSNKAILLPFDKINLHFTGDLHAISSANNLISAVIENEIFQNSELNIDPNRIIWKRCLDVNDRSLRDTILKIHDDIKINTSFNITAASDMMSLLCLSKSKEDFLEKLESTIVAYNKDSKPITIKDLEISTAILTIMEHAFYPNLVRTLEDNPIIVHGGPFANISNGCSSIMSIKLGMKLGDIVVTEAGFGSDLGLEKFMDITSVEGEWTPNLIVLVISLKSILYNGNGDDENALNLGFENVKHHIEHAKKYGVNLVIAINHRSEDNPDLLNKLFYLLDNENVSYALSDSWSLGSEGAIDLASLVINEIDKPINYKTLYKKNDNLEDKINLIAKNAYGSLGVKFSELAQKQLDEYKEFSDYYVCIAKNPYSLTCDQKILGRPKNFYTTVESIDINHAAKLIIPITSVVYRMPGLPKKPAAKNFVLK</sequence>
<reference evidence="6" key="2">
    <citation type="submission" date="2021-04" db="EMBL/GenBank/DDBJ databases">
        <authorList>
            <person name="Gilroy R."/>
        </authorList>
    </citation>
    <scope>NUCLEOTIDE SEQUENCE</scope>
    <source>
        <strain evidence="6">A5-1222</strain>
    </source>
</reference>
<dbReference type="SUPFAM" id="SSF52540">
    <property type="entry name" value="P-loop containing nucleoside triphosphate hydrolases"/>
    <property type="match status" value="1"/>
</dbReference>
<dbReference type="Gene3D" id="3.30.1510.10">
    <property type="entry name" value="Domain 2, N(10)-formyltetrahydrofolate synthetase"/>
    <property type="match status" value="1"/>
</dbReference>